<name>A0A834U7T6_VESPE</name>
<feature type="region of interest" description="Disordered" evidence="1">
    <location>
        <begin position="1"/>
        <end position="28"/>
    </location>
</feature>
<comment type="caution">
    <text evidence="2">The sequence shown here is derived from an EMBL/GenBank/DDBJ whole genome shotgun (WGS) entry which is preliminary data.</text>
</comment>
<dbReference type="AlphaFoldDB" id="A0A834U7T6"/>
<evidence type="ECO:0000256" key="1">
    <source>
        <dbReference type="SAM" id="MobiDB-lite"/>
    </source>
</evidence>
<evidence type="ECO:0000313" key="2">
    <source>
        <dbReference type="EMBL" id="KAF7420245.1"/>
    </source>
</evidence>
<dbReference type="Proteomes" id="UP000600918">
    <property type="component" value="Unassembled WGS sequence"/>
</dbReference>
<protein>
    <submittedName>
        <fullName evidence="2">Uncharacterized protein</fullName>
    </submittedName>
</protein>
<accession>A0A834U7T6</accession>
<proteinExistence type="predicted"/>
<feature type="region of interest" description="Disordered" evidence="1">
    <location>
        <begin position="111"/>
        <end position="140"/>
    </location>
</feature>
<dbReference type="EMBL" id="JACSDY010000009">
    <property type="protein sequence ID" value="KAF7420245.1"/>
    <property type="molecule type" value="Genomic_DNA"/>
</dbReference>
<reference evidence="2" key="1">
    <citation type="journal article" date="2020" name="G3 (Bethesda)">
        <title>High-Quality Assemblies for Three Invasive Social Wasps from the &lt;i&gt;Vespula&lt;/i&gt; Genus.</title>
        <authorList>
            <person name="Harrop T.W.R."/>
            <person name="Guhlin J."/>
            <person name="McLaughlin G.M."/>
            <person name="Permina E."/>
            <person name="Stockwell P."/>
            <person name="Gilligan J."/>
            <person name="Le Lec M.F."/>
            <person name="Gruber M.A.M."/>
            <person name="Quinn O."/>
            <person name="Lovegrove M."/>
            <person name="Duncan E.J."/>
            <person name="Remnant E.J."/>
            <person name="Van Eeckhoven J."/>
            <person name="Graham B."/>
            <person name="Knapp R.A."/>
            <person name="Langford K.W."/>
            <person name="Kronenberg Z."/>
            <person name="Press M.O."/>
            <person name="Eacker S.M."/>
            <person name="Wilson-Rankin E.E."/>
            <person name="Purcell J."/>
            <person name="Lester P.J."/>
            <person name="Dearden P.K."/>
        </authorList>
    </citation>
    <scope>NUCLEOTIDE SEQUENCE</scope>
    <source>
        <strain evidence="2">Volc-1</strain>
    </source>
</reference>
<organism evidence="2 3">
    <name type="scientific">Vespula pensylvanica</name>
    <name type="common">Western yellow jacket</name>
    <name type="synonym">Wasp</name>
    <dbReference type="NCBI Taxonomy" id="30213"/>
    <lineage>
        <taxon>Eukaryota</taxon>
        <taxon>Metazoa</taxon>
        <taxon>Ecdysozoa</taxon>
        <taxon>Arthropoda</taxon>
        <taxon>Hexapoda</taxon>
        <taxon>Insecta</taxon>
        <taxon>Pterygota</taxon>
        <taxon>Neoptera</taxon>
        <taxon>Endopterygota</taxon>
        <taxon>Hymenoptera</taxon>
        <taxon>Apocrita</taxon>
        <taxon>Aculeata</taxon>
        <taxon>Vespoidea</taxon>
        <taxon>Vespidae</taxon>
        <taxon>Vespinae</taxon>
        <taxon>Vespula</taxon>
    </lineage>
</organism>
<sequence>MTLMLSRRPSGLSNHNNGDDDDGDSIFHDVTQAPALPFSRGGSTFGERSLLFGFEQLVRRKMERETERTKEKKGDGTSTRVCSDSVNVGVYDVLPSSPDECEAFGTDVATSSVSPRHPVAEGMTNLPRCCGSRHKNQKSPRVQVSRASNVYTRTAGTFRLGCLHCARASQSAYTRYDLEWNRAKAHEVASLTMPSHVPAFHRRRMCTSGNRGQCLRRIKTFFASLAVAASGSVPTSVSCCPPAKGYVENDDPESAEPTNDKIGDIRLIARPTTASEILGLCTPSTLTFRDAYERFPISHL</sequence>
<evidence type="ECO:0000313" key="3">
    <source>
        <dbReference type="Proteomes" id="UP000600918"/>
    </source>
</evidence>
<keyword evidence="3" id="KW-1185">Reference proteome</keyword>
<gene>
    <name evidence="2" type="ORF">H0235_010542</name>
</gene>